<dbReference type="SUPFAM" id="SSF53098">
    <property type="entry name" value="Ribonuclease H-like"/>
    <property type="match status" value="1"/>
</dbReference>
<dbReference type="PANTHER" id="PTHR22948">
    <property type="entry name" value="TUDOR DOMAIN CONTAINING PROTEIN"/>
    <property type="match status" value="1"/>
</dbReference>
<dbReference type="Gene3D" id="3.30.1370.10">
    <property type="entry name" value="K Homology domain, type 1"/>
    <property type="match status" value="2"/>
</dbReference>
<accession>A0ABM2XZW8</accession>
<dbReference type="Gene3D" id="2.30.30.140">
    <property type="match status" value="1"/>
</dbReference>
<dbReference type="InterPro" id="IPR004088">
    <property type="entry name" value="KH_dom_type_1"/>
</dbReference>
<dbReference type="InterPro" id="IPR002999">
    <property type="entry name" value="Tudor"/>
</dbReference>
<evidence type="ECO:0000256" key="2">
    <source>
        <dbReference type="SAM" id="MobiDB-lite"/>
    </source>
</evidence>
<evidence type="ECO:0000313" key="5">
    <source>
        <dbReference type="RefSeq" id="XP_040608039.1"/>
    </source>
</evidence>
<sequence length="735" mass="80819">MPTSSALADKGQNDTLQRADATKSRQHPVHHSHPYQLATLLLNPGEEPVEHDCQEILEQEHGVRQDLTEQPLPDAEDTWYTAGSSFLHKGKRRAGAAVVDGTPVLWARELPPGISAQKAELIALAQALTLAKGKKELQALIGAGVAGRRGKPLLNSCHLFGCFRVLPVRYKEKESRTSEDRGQQKKPTTEKLGGVLGLPTFASVASSMYHRYRESREERWTCLGEDDIEVEMRVPQEAVRLIMGRQGANLKQLQEQTGAGIDLDSGDEGDERVLLLSGSPGEVCQAKAAMHQIPTENTPVSEEVSVPQRSVGRIIGRGGETIGSIWKASGAKIPCHKESEGTLLQSRLVKISGTRKEVEAAQRLIMEKVLEDEDLPNRIAHSAETRVPGEQPIGVRREEVIEPGAAGEAALWKSSSSSMDPAVPLEVHLGKGDGDTVAAAPQEGSRQTPNDDGLQDSGVHNYPETSMFEVASPDFIFHDDEFLDVYVSASENPNHFWIQFIDSFRFHCEKLMIEMTRHYENSLPEDLTVNLGDIVAARYSVDGCWYRAKILGTLENGNLDLYFVDFGDNGNCPGEDLRALRTDFLILPIQAVECSLARIAPSGEQWEEEALEEFERLTACGAWKPLVAKFSGDVHIGMSTCPEIYLYDASNGQELDIGQELVRKGYAVKLAESAEDETVPYILMVDTAEEETDASLASAVSETRKRPEALPRAYSCLSLTRAAVFSRTWRRSASI</sequence>
<reference evidence="5" key="1">
    <citation type="submission" date="2025-08" db="UniProtKB">
        <authorList>
            <consortium name="RefSeq"/>
        </authorList>
    </citation>
    <scope>IDENTIFICATION</scope>
    <source>
        <tissue evidence="5">Liver</tissue>
    </source>
</reference>
<dbReference type="PROSITE" id="PS50304">
    <property type="entry name" value="TUDOR"/>
    <property type="match status" value="1"/>
</dbReference>
<dbReference type="Gene3D" id="3.30.420.10">
    <property type="entry name" value="Ribonuclease H-like superfamily/Ribonuclease H"/>
    <property type="match status" value="1"/>
</dbReference>
<dbReference type="InterPro" id="IPR004087">
    <property type="entry name" value="KH_dom"/>
</dbReference>
<gene>
    <name evidence="5" type="primary">LOC121142331</name>
</gene>
<organism evidence="4 5">
    <name type="scientific">Mesocricetus auratus</name>
    <name type="common">Golden hamster</name>
    <dbReference type="NCBI Taxonomy" id="10036"/>
    <lineage>
        <taxon>Eukaryota</taxon>
        <taxon>Metazoa</taxon>
        <taxon>Chordata</taxon>
        <taxon>Craniata</taxon>
        <taxon>Vertebrata</taxon>
        <taxon>Euteleostomi</taxon>
        <taxon>Mammalia</taxon>
        <taxon>Eutheria</taxon>
        <taxon>Euarchontoglires</taxon>
        <taxon>Glires</taxon>
        <taxon>Rodentia</taxon>
        <taxon>Myomorpha</taxon>
        <taxon>Muroidea</taxon>
        <taxon>Cricetidae</taxon>
        <taxon>Cricetinae</taxon>
        <taxon>Mesocricetus</taxon>
    </lineage>
</organism>
<dbReference type="InterPro" id="IPR012337">
    <property type="entry name" value="RNaseH-like_sf"/>
</dbReference>
<proteinExistence type="predicted"/>
<feature type="region of interest" description="Disordered" evidence="2">
    <location>
        <begin position="173"/>
        <end position="192"/>
    </location>
</feature>
<feature type="region of interest" description="Disordered" evidence="2">
    <location>
        <begin position="1"/>
        <end position="32"/>
    </location>
</feature>
<dbReference type="SMART" id="SM00322">
    <property type="entry name" value="KH"/>
    <property type="match status" value="2"/>
</dbReference>
<evidence type="ECO:0000256" key="1">
    <source>
        <dbReference type="PROSITE-ProRule" id="PRU00117"/>
    </source>
</evidence>
<feature type="domain" description="Tudor" evidence="3">
    <location>
        <begin position="528"/>
        <end position="587"/>
    </location>
</feature>
<dbReference type="InterPro" id="IPR036612">
    <property type="entry name" value="KH_dom_type_1_sf"/>
</dbReference>
<dbReference type="PROSITE" id="PS50084">
    <property type="entry name" value="KH_TYPE_1"/>
    <property type="match status" value="2"/>
</dbReference>
<evidence type="ECO:0000313" key="4">
    <source>
        <dbReference type="Proteomes" id="UP000886700"/>
    </source>
</evidence>
<dbReference type="InterPro" id="IPR050621">
    <property type="entry name" value="Tudor_domain_containing"/>
</dbReference>
<dbReference type="SUPFAM" id="SSF63748">
    <property type="entry name" value="Tudor/PWWP/MBT"/>
    <property type="match status" value="1"/>
</dbReference>
<dbReference type="SMART" id="SM00333">
    <property type="entry name" value="TUDOR"/>
    <property type="match status" value="1"/>
</dbReference>
<dbReference type="Gene3D" id="2.40.50.90">
    <property type="match status" value="1"/>
</dbReference>
<dbReference type="PANTHER" id="PTHR22948:SF18">
    <property type="entry name" value="TUDOR AND KH DOMAIN-CONTAINING PROTEIN"/>
    <property type="match status" value="1"/>
</dbReference>
<protein>
    <submittedName>
        <fullName evidence="5">Tudor and KH domain-containing protein-like</fullName>
    </submittedName>
</protein>
<keyword evidence="1" id="KW-0694">RNA-binding</keyword>
<evidence type="ECO:0000259" key="3">
    <source>
        <dbReference type="PROSITE" id="PS50304"/>
    </source>
</evidence>
<dbReference type="SUPFAM" id="SSF54791">
    <property type="entry name" value="Eukaryotic type KH-domain (KH-domain type I)"/>
    <property type="match status" value="2"/>
</dbReference>
<dbReference type="InterPro" id="IPR035437">
    <property type="entry name" value="SNase_OB-fold_sf"/>
</dbReference>
<name>A0ABM2XZW8_MESAU</name>
<feature type="compositionally biased region" description="Basic and acidic residues" evidence="2">
    <location>
        <begin position="173"/>
        <end position="189"/>
    </location>
</feature>
<dbReference type="Pfam" id="PF00013">
    <property type="entry name" value="KH_1"/>
    <property type="match status" value="2"/>
</dbReference>
<dbReference type="InterPro" id="IPR036397">
    <property type="entry name" value="RNaseH_sf"/>
</dbReference>
<dbReference type="RefSeq" id="XP_040608039.1">
    <property type="nucleotide sequence ID" value="XM_040752105.1"/>
</dbReference>
<dbReference type="Proteomes" id="UP000886700">
    <property type="component" value="Unplaced"/>
</dbReference>
<dbReference type="GeneID" id="121142331"/>
<feature type="region of interest" description="Disordered" evidence="2">
    <location>
        <begin position="411"/>
        <end position="461"/>
    </location>
</feature>
<dbReference type="Pfam" id="PF00567">
    <property type="entry name" value="TUDOR"/>
    <property type="match status" value="1"/>
</dbReference>
<keyword evidence="4" id="KW-1185">Reference proteome</keyword>